<evidence type="ECO:0000313" key="14">
    <source>
        <dbReference type="EMBL" id="KAK9785687.1"/>
    </source>
</evidence>
<reference evidence="14 15" key="1">
    <citation type="journal article" date="2024" name="Nat. Commun.">
        <title>Phylogenomics reveals the evolutionary origins of lichenization in chlorophyte algae.</title>
        <authorList>
            <person name="Puginier C."/>
            <person name="Libourel C."/>
            <person name="Otte J."/>
            <person name="Skaloud P."/>
            <person name="Haon M."/>
            <person name="Grisel S."/>
            <person name="Petersen M."/>
            <person name="Berrin J.G."/>
            <person name="Delaux P.M."/>
            <person name="Dal Grande F."/>
            <person name="Keller J."/>
        </authorList>
    </citation>
    <scope>NUCLEOTIDE SEQUENCE [LARGE SCALE GENOMIC DNA]</scope>
    <source>
        <strain evidence="14 15">SAG 2036</strain>
    </source>
</reference>
<evidence type="ECO:0000256" key="1">
    <source>
        <dbReference type="ARBA" id="ARBA00004167"/>
    </source>
</evidence>
<keyword evidence="8 11" id="KW-0406">Ion transport</keyword>
<evidence type="ECO:0000256" key="3">
    <source>
        <dbReference type="ARBA" id="ARBA00022448"/>
    </source>
</evidence>
<evidence type="ECO:0000256" key="10">
    <source>
        <dbReference type="ARBA" id="ARBA00025198"/>
    </source>
</evidence>
<proteinExistence type="inferred from homology"/>
<dbReference type="GO" id="GO:0046961">
    <property type="term" value="F:proton-transporting ATPase activity, rotational mechanism"/>
    <property type="evidence" value="ECO:0007669"/>
    <property type="project" value="TreeGrafter"/>
</dbReference>
<comment type="subcellular location">
    <subcellularLocation>
        <location evidence="1">Membrane</location>
        <topology evidence="1">Single-pass membrane protein</topology>
    </subcellularLocation>
</comment>
<keyword evidence="15" id="KW-1185">Reference proteome</keyword>
<keyword evidence="6 11" id="KW-0375">Hydrogen ion transport</keyword>
<dbReference type="Pfam" id="PF00430">
    <property type="entry name" value="ATP-synt_B"/>
    <property type="match status" value="1"/>
</dbReference>
<dbReference type="HAMAP" id="MF_01398">
    <property type="entry name" value="ATP_synth_b_bprime"/>
    <property type="match status" value="1"/>
</dbReference>
<keyword evidence="7" id="KW-1133">Transmembrane helix</keyword>
<dbReference type="CDD" id="cd06503">
    <property type="entry name" value="ATP-synt_Fo_b"/>
    <property type="match status" value="1"/>
</dbReference>
<comment type="caution">
    <text evidence="14">The sequence shown here is derived from an EMBL/GenBank/DDBJ whole genome shotgun (WGS) entry which is preliminary data.</text>
</comment>
<keyword evidence="3 11" id="KW-0813">Transport</keyword>
<keyword evidence="4 11" id="KW-0138">CF(0)</keyword>
<evidence type="ECO:0000256" key="9">
    <source>
        <dbReference type="ARBA" id="ARBA00023136"/>
    </source>
</evidence>
<evidence type="ECO:0000256" key="13">
    <source>
        <dbReference type="SAM" id="MobiDB-lite"/>
    </source>
</evidence>
<dbReference type="GO" id="GO:0045259">
    <property type="term" value="C:proton-transporting ATP synthase complex"/>
    <property type="evidence" value="ECO:0007669"/>
    <property type="project" value="UniProtKB-KW"/>
</dbReference>
<dbReference type="InterPro" id="IPR002146">
    <property type="entry name" value="ATP_synth_b/b'su_bac/chlpt"/>
</dbReference>
<keyword evidence="9" id="KW-0472">Membrane</keyword>
<dbReference type="Gene3D" id="6.10.250.1580">
    <property type="match status" value="1"/>
</dbReference>
<evidence type="ECO:0000256" key="5">
    <source>
        <dbReference type="ARBA" id="ARBA00022692"/>
    </source>
</evidence>
<evidence type="ECO:0000256" key="6">
    <source>
        <dbReference type="ARBA" id="ARBA00022781"/>
    </source>
</evidence>
<keyword evidence="5 11" id="KW-0812">Transmembrane</keyword>
<evidence type="ECO:0000256" key="12">
    <source>
        <dbReference type="SAM" id="Coils"/>
    </source>
</evidence>
<comment type="function">
    <text evidence="10">F(1)F(0) ATP synthase produces ATP from ADP in the presence of a proton or sodium gradient. F-type ATPases consist of two structural domains, F(1) containing the extramembraneous catalytic core and F(0) containing the membrane proton channel, linked together by a central stalk and a peripheral stalk. During catalysis, ATP synthesis in the catalytic domain of F(1) is coupled via a rotary mechanism of the central stalk subunits to proton translocation.</text>
</comment>
<evidence type="ECO:0000256" key="7">
    <source>
        <dbReference type="ARBA" id="ARBA00022989"/>
    </source>
</evidence>
<evidence type="ECO:0000256" key="4">
    <source>
        <dbReference type="ARBA" id="ARBA00022547"/>
    </source>
</evidence>
<dbReference type="PANTHER" id="PTHR33445:SF2">
    <property type="entry name" value="ATP SYNTHASE SUBUNIT B', CHLOROPLASTIC"/>
    <property type="match status" value="1"/>
</dbReference>
<evidence type="ECO:0000256" key="11">
    <source>
        <dbReference type="RuleBase" id="RU003848"/>
    </source>
</evidence>
<feature type="coiled-coil region" evidence="12">
    <location>
        <begin position="105"/>
        <end position="166"/>
    </location>
</feature>
<dbReference type="PANTHER" id="PTHR33445">
    <property type="entry name" value="ATP SYNTHASE SUBUNIT B', CHLOROPLASTIC"/>
    <property type="match status" value="1"/>
</dbReference>
<organism evidence="14 15">
    <name type="scientific">Symbiochloris irregularis</name>
    <dbReference type="NCBI Taxonomy" id="706552"/>
    <lineage>
        <taxon>Eukaryota</taxon>
        <taxon>Viridiplantae</taxon>
        <taxon>Chlorophyta</taxon>
        <taxon>core chlorophytes</taxon>
        <taxon>Trebouxiophyceae</taxon>
        <taxon>Trebouxiales</taxon>
        <taxon>Trebouxiaceae</taxon>
        <taxon>Symbiochloris</taxon>
    </lineage>
</organism>
<dbReference type="AlphaFoldDB" id="A0AAW1NIT3"/>
<sequence length="193" mass="21201">MAAETHAQAQPAAEAPQRKHFQVPSFLPPALAAIASNLMTTLPAHAEAGKIFDFNLTLPIMVTEFLLLMVFLDKFWFTPVGNNLDARDKYIRDKLSNVKGNSDDLERMQKEAESVTSKARQEAGELIAQARSESQGQQKKELASVKEKLDKELEQALSALAKEKDSTLGSLNAQVDKLAAEIMGRILPEGVKL</sequence>
<dbReference type="EMBL" id="JALJOQ010000294">
    <property type="protein sequence ID" value="KAK9785687.1"/>
    <property type="molecule type" value="Genomic_DNA"/>
</dbReference>
<evidence type="ECO:0008006" key="16">
    <source>
        <dbReference type="Google" id="ProtNLM"/>
    </source>
</evidence>
<dbReference type="GO" id="GO:0015986">
    <property type="term" value="P:proton motive force-driven ATP synthesis"/>
    <property type="evidence" value="ECO:0007669"/>
    <property type="project" value="InterPro"/>
</dbReference>
<accession>A0AAW1NIT3</accession>
<dbReference type="InterPro" id="IPR050059">
    <property type="entry name" value="ATP_synthase_B_chain"/>
</dbReference>
<feature type="region of interest" description="Disordered" evidence="13">
    <location>
        <begin position="1"/>
        <end position="20"/>
    </location>
</feature>
<evidence type="ECO:0000313" key="15">
    <source>
        <dbReference type="Proteomes" id="UP001465755"/>
    </source>
</evidence>
<gene>
    <name evidence="14" type="ORF">WJX73_008584</name>
</gene>
<evidence type="ECO:0000256" key="2">
    <source>
        <dbReference type="ARBA" id="ARBA00005513"/>
    </source>
</evidence>
<feature type="compositionally biased region" description="Low complexity" evidence="13">
    <location>
        <begin position="1"/>
        <end position="15"/>
    </location>
</feature>
<evidence type="ECO:0000256" key="8">
    <source>
        <dbReference type="ARBA" id="ARBA00023065"/>
    </source>
</evidence>
<name>A0AAW1NIT3_9CHLO</name>
<protein>
    <recommendedName>
        <fullName evidence="16">ATP synthase subunit b', chloroplastic</fullName>
    </recommendedName>
</protein>
<comment type="similarity">
    <text evidence="2 11">Belongs to the ATPase B chain family.</text>
</comment>
<keyword evidence="12" id="KW-0175">Coiled coil</keyword>
<dbReference type="Proteomes" id="UP001465755">
    <property type="component" value="Unassembled WGS sequence"/>
</dbReference>